<dbReference type="Proteomes" id="UP000003835">
    <property type="component" value="Unassembled WGS sequence"/>
</dbReference>
<organism evidence="2 3">
    <name type="scientific">Coleofasciculus chthonoplastes PCC 7420</name>
    <dbReference type="NCBI Taxonomy" id="118168"/>
    <lineage>
        <taxon>Bacteria</taxon>
        <taxon>Bacillati</taxon>
        <taxon>Cyanobacteriota</taxon>
        <taxon>Cyanophyceae</taxon>
        <taxon>Coleofasciculales</taxon>
        <taxon>Coleofasciculaceae</taxon>
        <taxon>Coleofasciculus</taxon>
    </lineage>
</organism>
<proteinExistence type="predicted"/>
<protein>
    <submittedName>
        <fullName evidence="2">Uncharacterized protein</fullName>
    </submittedName>
</protein>
<keyword evidence="3" id="KW-1185">Reference proteome</keyword>
<dbReference type="AlphaFoldDB" id="B4VJF2"/>
<feature type="region of interest" description="Disordered" evidence="1">
    <location>
        <begin position="43"/>
        <end position="76"/>
    </location>
</feature>
<accession>B4VJF2</accession>
<feature type="compositionally biased region" description="Basic and acidic residues" evidence="1">
    <location>
        <begin position="67"/>
        <end position="76"/>
    </location>
</feature>
<gene>
    <name evidence="2" type="ORF">MC7420_7781</name>
</gene>
<name>B4VJF2_9CYAN</name>
<dbReference type="HOGENOM" id="CLU_2648260_0_0_3"/>
<evidence type="ECO:0000313" key="3">
    <source>
        <dbReference type="Proteomes" id="UP000003835"/>
    </source>
</evidence>
<reference evidence="2 3" key="1">
    <citation type="submission" date="2008-07" db="EMBL/GenBank/DDBJ databases">
        <authorList>
            <person name="Tandeau de Marsac N."/>
            <person name="Ferriera S."/>
            <person name="Johnson J."/>
            <person name="Kravitz S."/>
            <person name="Beeson K."/>
            <person name="Sutton G."/>
            <person name="Rogers Y.-H."/>
            <person name="Friedman R."/>
            <person name="Frazier M."/>
            <person name="Venter J.C."/>
        </authorList>
    </citation>
    <scope>NUCLEOTIDE SEQUENCE [LARGE SCALE GENOMIC DNA]</scope>
    <source>
        <strain evidence="2 3">PCC 7420</strain>
    </source>
</reference>
<dbReference type="RefSeq" id="WP_006098479.1">
    <property type="nucleotide sequence ID" value="NZ_DS989842.1"/>
</dbReference>
<dbReference type="EMBL" id="DS989842">
    <property type="protein sequence ID" value="EDX78043.1"/>
    <property type="molecule type" value="Genomic_DNA"/>
</dbReference>
<evidence type="ECO:0000256" key="1">
    <source>
        <dbReference type="SAM" id="MobiDB-lite"/>
    </source>
</evidence>
<evidence type="ECO:0000313" key="2">
    <source>
        <dbReference type="EMBL" id="EDX78043.1"/>
    </source>
</evidence>
<sequence length="76" mass="8445">MTYLLDTCLISELVAKQPNQRVVDWLDAQPLGSIPIWQQYHAGERGVRESDPPSPHGPELGLGDEGENVKEYIDTA</sequence>